<comment type="subcellular location">
    <subcellularLocation>
        <location evidence="1">Membrane</location>
        <topology evidence="1">Multi-pass membrane protein</topology>
    </subcellularLocation>
</comment>
<dbReference type="Pfam" id="PF04138">
    <property type="entry name" value="GtrA_DPMS_TM"/>
    <property type="match status" value="1"/>
</dbReference>
<keyword evidence="4 6" id="KW-1133">Transmembrane helix</keyword>
<keyword evidence="9" id="KW-1185">Reference proteome</keyword>
<evidence type="ECO:0000259" key="7">
    <source>
        <dbReference type="Pfam" id="PF04138"/>
    </source>
</evidence>
<keyword evidence="5 6" id="KW-0472">Membrane</keyword>
<organism evidence="8 9">
    <name type="scientific">Nocardioides bigeumensis</name>
    <dbReference type="NCBI Taxonomy" id="433657"/>
    <lineage>
        <taxon>Bacteria</taxon>
        <taxon>Bacillati</taxon>
        <taxon>Actinomycetota</taxon>
        <taxon>Actinomycetes</taxon>
        <taxon>Propionibacteriales</taxon>
        <taxon>Nocardioidaceae</taxon>
        <taxon>Nocardioides</taxon>
    </lineage>
</organism>
<gene>
    <name evidence="8" type="ORF">GCM10009843_24100</name>
</gene>
<comment type="caution">
    <text evidence="8">The sequence shown here is derived from an EMBL/GenBank/DDBJ whole genome shotgun (WGS) entry which is preliminary data.</text>
</comment>
<feature type="domain" description="GtrA/DPMS transmembrane" evidence="7">
    <location>
        <begin position="21"/>
        <end position="150"/>
    </location>
</feature>
<evidence type="ECO:0000256" key="5">
    <source>
        <dbReference type="ARBA" id="ARBA00023136"/>
    </source>
</evidence>
<evidence type="ECO:0000256" key="3">
    <source>
        <dbReference type="ARBA" id="ARBA00022692"/>
    </source>
</evidence>
<evidence type="ECO:0000313" key="9">
    <source>
        <dbReference type="Proteomes" id="UP001500575"/>
    </source>
</evidence>
<dbReference type="EMBL" id="BAAAQQ010000011">
    <property type="protein sequence ID" value="GAA2125951.1"/>
    <property type="molecule type" value="Genomic_DNA"/>
</dbReference>
<accession>A0ABP5K7M4</accession>
<evidence type="ECO:0000313" key="8">
    <source>
        <dbReference type="EMBL" id="GAA2125951.1"/>
    </source>
</evidence>
<sequence length="172" mass="19079">MTVSLARVGERWHRFAAEVGRFLAVGFVATVVALILFNLLVHGFNTGSFAPLNGQPELAYLIANGVGMVISYHYTKVWAFQHRETRMADGGVAAYVGINLMTMLIPITCLWISRNVMGLDDPVSDNLSANVIGLGLANAARFFLFRGLVFRRPIGEEPLVTWRRTREKDPTI</sequence>
<name>A0ABP5K7M4_9ACTN</name>
<comment type="similarity">
    <text evidence="2">Belongs to the GtrA family.</text>
</comment>
<protein>
    <recommendedName>
        <fullName evidence="7">GtrA/DPMS transmembrane domain-containing protein</fullName>
    </recommendedName>
</protein>
<dbReference type="PANTHER" id="PTHR38459">
    <property type="entry name" value="PROPHAGE BACTOPRENOL-LINKED GLUCOSE TRANSLOCASE HOMOLOG"/>
    <property type="match status" value="1"/>
</dbReference>
<feature type="transmembrane region" description="Helical" evidence="6">
    <location>
        <begin position="92"/>
        <end position="114"/>
    </location>
</feature>
<evidence type="ECO:0000256" key="4">
    <source>
        <dbReference type="ARBA" id="ARBA00022989"/>
    </source>
</evidence>
<evidence type="ECO:0000256" key="1">
    <source>
        <dbReference type="ARBA" id="ARBA00004141"/>
    </source>
</evidence>
<feature type="transmembrane region" description="Helical" evidence="6">
    <location>
        <begin position="126"/>
        <end position="144"/>
    </location>
</feature>
<keyword evidence="3 6" id="KW-0812">Transmembrane</keyword>
<reference evidence="9" key="1">
    <citation type="journal article" date="2019" name="Int. J. Syst. Evol. Microbiol.">
        <title>The Global Catalogue of Microorganisms (GCM) 10K type strain sequencing project: providing services to taxonomists for standard genome sequencing and annotation.</title>
        <authorList>
            <consortium name="The Broad Institute Genomics Platform"/>
            <consortium name="The Broad Institute Genome Sequencing Center for Infectious Disease"/>
            <person name="Wu L."/>
            <person name="Ma J."/>
        </authorList>
    </citation>
    <scope>NUCLEOTIDE SEQUENCE [LARGE SCALE GENOMIC DNA]</scope>
    <source>
        <strain evidence="9">JCM 16021</strain>
    </source>
</reference>
<evidence type="ECO:0000256" key="2">
    <source>
        <dbReference type="ARBA" id="ARBA00009399"/>
    </source>
</evidence>
<dbReference type="PANTHER" id="PTHR38459:SF1">
    <property type="entry name" value="PROPHAGE BACTOPRENOL-LINKED GLUCOSE TRANSLOCASE HOMOLOG"/>
    <property type="match status" value="1"/>
</dbReference>
<evidence type="ECO:0000256" key="6">
    <source>
        <dbReference type="SAM" id="Phobius"/>
    </source>
</evidence>
<dbReference type="InterPro" id="IPR051401">
    <property type="entry name" value="GtrA_CellWall_Glycosyl"/>
</dbReference>
<dbReference type="Proteomes" id="UP001500575">
    <property type="component" value="Unassembled WGS sequence"/>
</dbReference>
<feature type="transmembrane region" description="Helical" evidence="6">
    <location>
        <begin position="21"/>
        <end position="41"/>
    </location>
</feature>
<feature type="transmembrane region" description="Helical" evidence="6">
    <location>
        <begin position="61"/>
        <end position="80"/>
    </location>
</feature>
<dbReference type="InterPro" id="IPR007267">
    <property type="entry name" value="GtrA_DPMS_TM"/>
</dbReference>
<proteinExistence type="inferred from homology"/>